<sequence length="106" mass="12658">MAKPCPVGSSACVGLFKLRSTLLKPSSIGGTTVCVENSYAHLLLIKCILMKEEEKRREEKRREEKRREEKRREEKRREEKRREEKRREEKRREEKGVTRNAVWSEA</sequence>
<protein>
    <submittedName>
        <fullName evidence="2">Uncharacterized protein</fullName>
    </submittedName>
</protein>
<dbReference type="EMBL" id="SWJQ01000356">
    <property type="protein sequence ID" value="TRZ15723.1"/>
    <property type="molecule type" value="Genomic_DNA"/>
</dbReference>
<dbReference type="AlphaFoldDB" id="A0A8K1LJB0"/>
<gene>
    <name evidence="2" type="ORF">HGM15179_011383</name>
</gene>
<evidence type="ECO:0000313" key="3">
    <source>
        <dbReference type="Proteomes" id="UP000796761"/>
    </source>
</evidence>
<evidence type="ECO:0000256" key="1">
    <source>
        <dbReference type="SAM" id="MobiDB-lite"/>
    </source>
</evidence>
<feature type="compositionally biased region" description="Basic and acidic residues" evidence="1">
    <location>
        <begin position="54"/>
        <end position="97"/>
    </location>
</feature>
<dbReference type="Proteomes" id="UP000796761">
    <property type="component" value="Unassembled WGS sequence"/>
</dbReference>
<proteinExistence type="predicted"/>
<keyword evidence="3" id="KW-1185">Reference proteome</keyword>
<reference evidence="2" key="1">
    <citation type="submission" date="2019-04" db="EMBL/GenBank/DDBJ databases">
        <title>Genome assembly of Zosterops borbonicus 15179.</title>
        <authorList>
            <person name="Leroy T."/>
            <person name="Anselmetti Y."/>
            <person name="Tilak M.-K."/>
            <person name="Nabholz B."/>
        </authorList>
    </citation>
    <scope>NUCLEOTIDE SEQUENCE</scope>
    <source>
        <strain evidence="2">HGM_15179</strain>
        <tissue evidence="2">Muscle</tissue>
    </source>
</reference>
<feature type="region of interest" description="Disordered" evidence="1">
    <location>
        <begin position="54"/>
        <end position="106"/>
    </location>
</feature>
<accession>A0A8K1LJB0</accession>
<evidence type="ECO:0000313" key="2">
    <source>
        <dbReference type="EMBL" id="TRZ15723.1"/>
    </source>
</evidence>
<name>A0A8K1LJB0_9PASS</name>
<organism evidence="2 3">
    <name type="scientific">Zosterops borbonicus</name>
    <dbReference type="NCBI Taxonomy" id="364589"/>
    <lineage>
        <taxon>Eukaryota</taxon>
        <taxon>Metazoa</taxon>
        <taxon>Chordata</taxon>
        <taxon>Craniata</taxon>
        <taxon>Vertebrata</taxon>
        <taxon>Euteleostomi</taxon>
        <taxon>Archelosauria</taxon>
        <taxon>Archosauria</taxon>
        <taxon>Dinosauria</taxon>
        <taxon>Saurischia</taxon>
        <taxon>Theropoda</taxon>
        <taxon>Coelurosauria</taxon>
        <taxon>Aves</taxon>
        <taxon>Neognathae</taxon>
        <taxon>Neoaves</taxon>
        <taxon>Telluraves</taxon>
        <taxon>Australaves</taxon>
        <taxon>Passeriformes</taxon>
        <taxon>Sylvioidea</taxon>
        <taxon>Zosteropidae</taxon>
        <taxon>Zosterops</taxon>
    </lineage>
</organism>
<comment type="caution">
    <text evidence="2">The sequence shown here is derived from an EMBL/GenBank/DDBJ whole genome shotgun (WGS) entry which is preliminary data.</text>
</comment>